<feature type="compositionally biased region" description="Polar residues" evidence="8">
    <location>
        <begin position="565"/>
        <end position="579"/>
    </location>
</feature>
<feature type="transmembrane region" description="Helical" evidence="9">
    <location>
        <begin position="25"/>
        <end position="43"/>
    </location>
</feature>
<evidence type="ECO:0000256" key="7">
    <source>
        <dbReference type="ARBA" id="ARBA00023177"/>
    </source>
</evidence>
<feature type="region of interest" description="Disordered" evidence="8">
    <location>
        <begin position="908"/>
        <end position="930"/>
    </location>
</feature>
<feature type="compositionally biased region" description="Polar residues" evidence="8">
    <location>
        <begin position="814"/>
        <end position="823"/>
    </location>
</feature>
<reference evidence="11" key="1">
    <citation type="submission" date="2021-01" db="EMBL/GenBank/DDBJ databases">
        <authorList>
            <person name="Corre E."/>
            <person name="Pelletier E."/>
            <person name="Niang G."/>
            <person name="Scheremetjew M."/>
            <person name="Finn R."/>
            <person name="Kale V."/>
            <person name="Holt S."/>
            <person name="Cochrane G."/>
            <person name="Meng A."/>
            <person name="Brown T."/>
            <person name="Cohen L."/>
        </authorList>
    </citation>
    <scope>NUCLEOTIDE SEQUENCE</scope>
    <source>
        <strain evidence="11">CCMP645</strain>
    </source>
</reference>
<evidence type="ECO:0000256" key="4">
    <source>
        <dbReference type="ARBA" id="ARBA00022692"/>
    </source>
</evidence>
<feature type="compositionally biased region" description="Polar residues" evidence="8">
    <location>
        <begin position="921"/>
        <end position="930"/>
    </location>
</feature>
<keyword evidence="6 9" id="KW-0472">Membrane</keyword>
<dbReference type="Gene3D" id="1.10.3430.10">
    <property type="entry name" value="Ammonium transporter AmtB like domains"/>
    <property type="match status" value="1"/>
</dbReference>
<dbReference type="SUPFAM" id="SSF111352">
    <property type="entry name" value="Ammonium transporter"/>
    <property type="match status" value="1"/>
</dbReference>
<evidence type="ECO:0000256" key="8">
    <source>
        <dbReference type="SAM" id="MobiDB-lite"/>
    </source>
</evidence>
<dbReference type="InterPro" id="IPR029020">
    <property type="entry name" value="Ammonium/urea_transptr"/>
</dbReference>
<evidence type="ECO:0000256" key="2">
    <source>
        <dbReference type="ARBA" id="ARBA00005887"/>
    </source>
</evidence>
<dbReference type="AlphaFoldDB" id="A0A7S4EXY5"/>
<feature type="transmembrane region" description="Helical" evidence="9">
    <location>
        <begin position="207"/>
        <end position="224"/>
    </location>
</feature>
<comment type="similarity">
    <text evidence="2">Belongs to the ammonia transporter channel (TC 1.A.11.2) family.</text>
</comment>
<feature type="transmembrane region" description="Helical" evidence="9">
    <location>
        <begin position="366"/>
        <end position="386"/>
    </location>
</feature>
<feature type="region of interest" description="Disordered" evidence="8">
    <location>
        <begin position="964"/>
        <end position="990"/>
    </location>
</feature>
<protein>
    <recommendedName>
        <fullName evidence="10">Ammonium transporter AmtB-like domain-containing protein</fullName>
    </recommendedName>
</protein>
<evidence type="ECO:0000256" key="5">
    <source>
        <dbReference type="ARBA" id="ARBA00022989"/>
    </source>
</evidence>
<feature type="region of interest" description="Disordered" evidence="8">
    <location>
        <begin position="537"/>
        <end position="579"/>
    </location>
</feature>
<dbReference type="InterPro" id="IPR035897">
    <property type="entry name" value="Toll_tir_struct_dom_sf"/>
</dbReference>
<keyword evidence="3" id="KW-0813">Transport</keyword>
<dbReference type="InterPro" id="IPR024041">
    <property type="entry name" value="NH4_transpt_AmtB-like_dom"/>
</dbReference>
<keyword evidence="5 9" id="KW-1133">Transmembrane helix</keyword>
<gene>
    <name evidence="11" type="ORF">PCAR00345_LOCUS13298</name>
</gene>
<evidence type="ECO:0000259" key="10">
    <source>
        <dbReference type="Pfam" id="PF00909"/>
    </source>
</evidence>
<dbReference type="GO" id="GO:0097272">
    <property type="term" value="P:ammonium homeostasis"/>
    <property type="evidence" value="ECO:0007669"/>
    <property type="project" value="TreeGrafter"/>
</dbReference>
<dbReference type="PANTHER" id="PTHR11730">
    <property type="entry name" value="AMMONIUM TRANSPORTER"/>
    <property type="match status" value="1"/>
</dbReference>
<keyword evidence="4 9" id="KW-0812">Transmembrane</keyword>
<feature type="transmembrane region" description="Helical" evidence="9">
    <location>
        <begin position="166"/>
        <end position="187"/>
    </location>
</feature>
<feature type="region of interest" description="Disordered" evidence="8">
    <location>
        <begin position="600"/>
        <end position="619"/>
    </location>
</feature>
<dbReference type="SUPFAM" id="SSF52200">
    <property type="entry name" value="Toll/Interleukin receptor TIR domain"/>
    <property type="match status" value="1"/>
</dbReference>
<dbReference type="PANTHER" id="PTHR11730:SF6">
    <property type="entry name" value="AMMONIUM TRANSPORTER"/>
    <property type="match status" value="1"/>
</dbReference>
<dbReference type="EMBL" id="HBIZ01021066">
    <property type="protein sequence ID" value="CAE0760686.1"/>
    <property type="molecule type" value="Transcribed_RNA"/>
</dbReference>
<feature type="transmembrane region" description="Helical" evidence="9">
    <location>
        <begin position="101"/>
        <end position="121"/>
    </location>
</feature>
<feature type="region of interest" description="Disordered" evidence="8">
    <location>
        <begin position="781"/>
        <end position="823"/>
    </location>
</feature>
<feature type="transmembrane region" description="Helical" evidence="9">
    <location>
        <begin position="63"/>
        <end position="81"/>
    </location>
</feature>
<organism evidence="11">
    <name type="scientific">Chrysotila carterae</name>
    <name type="common">Marine alga</name>
    <name type="synonym">Syracosphaera carterae</name>
    <dbReference type="NCBI Taxonomy" id="13221"/>
    <lineage>
        <taxon>Eukaryota</taxon>
        <taxon>Haptista</taxon>
        <taxon>Haptophyta</taxon>
        <taxon>Prymnesiophyceae</taxon>
        <taxon>Isochrysidales</taxon>
        <taxon>Isochrysidaceae</taxon>
        <taxon>Chrysotila</taxon>
    </lineage>
</organism>
<feature type="transmembrane region" description="Helical" evidence="9">
    <location>
        <begin position="128"/>
        <end position="146"/>
    </location>
</feature>
<evidence type="ECO:0000256" key="3">
    <source>
        <dbReference type="ARBA" id="ARBA00022448"/>
    </source>
</evidence>
<feature type="domain" description="Ammonium transporter AmtB-like" evidence="10">
    <location>
        <begin position="26"/>
        <end position="406"/>
    </location>
</feature>
<comment type="subcellular location">
    <subcellularLocation>
        <location evidence="1">Membrane</location>
        <topology evidence="1">Multi-pass membrane protein</topology>
    </subcellularLocation>
</comment>
<accession>A0A7S4EXY5</accession>
<evidence type="ECO:0000256" key="6">
    <source>
        <dbReference type="ARBA" id="ARBA00023136"/>
    </source>
</evidence>
<dbReference type="Pfam" id="PF00909">
    <property type="entry name" value="Ammonium_transp"/>
    <property type="match status" value="1"/>
</dbReference>
<sequence length="1009" mass="108922">MAHEIDNLHMEFENFKLVSQVVGDVAWVIGAFVIILLMQLGFAMLESGNARDHNAIMTYVKNIMDLCLSTLLALFWSYSLAFPESDHPLTWSAAGESAPKVTQLLLHIAYQATAVTILGGAVSERMNLGAYVVLVCLLAGVFYPLASRWCWHEGALVERTPPFHDFAGSGVVHYFGGLAALIGAACIGPRKGRWDEIEAANFAPHNVPTVLGGALVLWIGWYGFNVASVKHTSSVAYAQTSASIVLVTTISASASGLASMLLTRLAQRHSKFDAMCLPNGVVAGLVGISAGCDAISPAWSLAVGAVSASVYVLTVEAVKRMRVDDVVNAFAVHGGGGSWSLLAVGLLHKDTGLITTGVADQLWSQLLGFLLLSALLVPFAGATLVLRRLKLLRVGEKEEEEGLDTVFGLHAYERHSNFVARHRMISSLLNDAGYSAEQLLEALRRLDDIICRPLSPQGGDFRLEGEVKDILRHLTFDQRAVEMEHLVFISHFKANGGEAARILADTAKRLMIEGALEPGNSAGSTPSNVSPKMPRVPVTWEAPQPPKASYRQSNAVSQREGFSHASRQSNAVSHPVSHRSTFDINRASVRSKVSEAESSLYGSAANDSTDGGTTVPARPPINALTNAAIAIEAHERCRAASRAISRRSRCSRRAGGTQWMKKVLSQFGEDELLFLDSASLNDKKLLSNHVLKSSNYVLLLTHNVLERPWVLFELCTAYWNHKNIVVVMVEGLSKDSLLRWPAELDRAISNWSWYLRQGRQPASSGHGLKSSSGGTLRKAQSVAANLPRLRRTGTPSPARLRSQSSASGGARLKASTSRQPVTATSSLRSYLSRVLLKSRSGSNVDLEEFHALQAAHSARIAAATPINLSFRSVRGASAPGAGSGRPPSMRCKALASCREVSFQGLPVLQNDSPRPVRRSGSAHSMSKSLQRDSSTFNFGVPFDSYKPSSCCTTPLRLKRFEHLDRPGSQVLSQRPSPPHDASLSPNESYVDGLRALVSAEEGRRTGSAS</sequence>
<dbReference type="GO" id="GO:0008519">
    <property type="term" value="F:ammonium channel activity"/>
    <property type="evidence" value="ECO:0007669"/>
    <property type="project" value="InterPro"/>
</dbReference>
<feature type="compositionally biased region" description="Polar residues" evidence="8">
    <location>
        <begin position="600"/>
        <end position="612"/>
    </location>
</feature>
<evidence type="ECO:0000256" key="9">
    <source>
        <dbReference type="SAM" id="Phobius"/>
    </source>
</evidence>
<evidence type="ECO:0000256" key="1">
    <source>
        <dbReference type="ARBA" id="ARBA00004141"/>
    </source>
</evidence>
<feature type="transmembrane region" description="Helical" evidence="9">
    <location>
        <begin position="236"/>
        <end position="262"/>
    </location>
</feature>
<dbReference type="GO" id="GO:0005886">
    <property type="term" value="C:plasma membrane"/>
    <property type="evidence" value="ECO:0007669"/>
    <property type="project" value="TreeGrafter"/>
</dbReference>
<name>A0A7S4EXY5_CHRCT</name>
<proteinExistence type="inferred from homology"/>
<keyword evidence="7" id="KW-0924">Ammonia transport</keyword>
<evidence type="ECO:0000313" key="11">
    <source>
        <dbReference type="EMBL" id="CAE0760686.1"/>
    </source>
</evidence>